<dbReference type="InterPro" id="IPR011834">
    <property type="entry name" value="Agluc_phsphrylas"/>
</dbReference>
<dbReference type="EMBL" id="CP046401">
    <property type="protein sequence ID" value="QGY43573.1"/>
    <property type="molecule type" value="Genomic_DNA"/>
</dbReference>
<name>A0A6I6JWS2_9BACT</name>
<keyword evidence="7" id="KW-1185">Reference proteome</keyword>
<dbReference type="GO" id="GO:0005975">
    <property type="term" value="P:carbohydrate metabolic process"/>
    <property type="evidence" value="ECO:0007669"/>
    <property type="project" value="InterPro"/>
</dbReference>
<dbReference type="NCBIfam" id="TIGR02094">
    <property type="entry name" value="more_P_ylases"/>
    <property type="match status" value="1"/>
</dbReference>
<comment type="catalytic activity">
    <reaction evidence="1">
        <text>[(1-&gt;4)-alpha-D-glucosyl](n) + phosphate = [(1-&gt;4)-alpha-D-glucosyl](n-1) + alpha-D-glucose 1-phosphate</text>
        <dbReference type="Rhea" id="RHEA:41732"/>
        <dbReference type="Rhea" id="RHEA-COMP:9584"/>
        <dbReference type="Rhea" id="RHEA-COMP:9586"/>
        <dbReference type="ChEBI" id="CHEBI:15444"/>
        <dbReference type="ChEBI" id="CHEBI:43474"/>
        <dbReference type="ChEBI" id="CHEBI:58601"/>
        <dbReference type="EC" id="2.4.1.1"/>
    </reaction>
</comment>
<keyword evidence="3" id="KW-0021">Allosteric enzyme</keyword>
<dbReference type="RefSeq" id="WP_158864836.1">
    <property type="nucleotide sequence ID" value="NZ_CP046401.1"/>
</dbReference>
<keyword evidence="4" id="KW-0663">Pyridoxal phosphate</keyword>
<dbReference type="KEGG" id="mcos:GM418_07835"/>
<dbReference type="Proteomes" id="UP000428260">
    <property type="component" value="Chromosome"/>
</dbReference>
<gene>
    <name evidence="6" type="primary">glgP</name>
    <name evidence="6" type="ORF">GM418_07835</name>
</gene>
<dbReference type="GO" id="GO:0030170">
    <property type="term" value="F:pyridoxal phosphate binding"/>
    <property type="evidence" value="ECO:0007669"/>
    <property type="project" value="InterPro"/>
</dbReference>
<dbReference type="InterPro" id="IPR024517">
    <property type="entry name" value="Glycogen_phosphorylase_DUF3417"/>
</dbReference>
<dbReference type="InterPro" id="IPR052182">
    <property type="entry name" value="Glycogen/Maltodextrin_Phosph"/>
</dbReference>
<dbReference type="InterPro" id="IPR000811">
    <property type="entry name" value="Glyco_trans_35"/>
</dbReference>
<dbReference type="Pfam" id="PF00343">
    <property type="entry name" value="Phosphorylase"/>
    <property type="match status" value="1"/>
</dbReference>
<dbReference type="PANTHER" id="PTHR42655:SF1">
    <property type="entry name" value="GLYCOGEN PHOSPHORYLASE"/>
    <property type="match status" value="1"/>
</dbReference>
<protein>
    <submittedName>
        <fullName evidence="6">Alpha-glucan family phosphorylase</fullName>
    </submittedName>
</protein>
<accession>A0A6I6JWS2</accession>
<sequence>MNSEGVRFIQKPVVEQPVWKRIIVESSLPESLNPLRVLSKNLWWVWNNEARELFQYIDQEIWEECAHNPIVLLDEVSYNRFKELENDEIFVSKMHHVYGKFNQYLEERNHLEGPQVAYFSMEYGLHDSLKIFSGGLGILAGDYLKEASDAKVNLVAVGLLYRYGYFKQTLNLHGEQMANYEAQQFSKIPVQPALDAEGNWIEVYVEYPGRTLVAKVWQVNIGSVKLYLLDADHHENPAEQDRSVTHHLYGGDNENRLKQEMLLGLGGIRALQKLGYNSDIYHCNEGHAAFIGIERIADYIKNTGLSFEEAKEVVRASTIFTTHTPVPAGHDSFHKDMFRHYMNHVPPKIGLEWNEFEMLGKASEYEDHFNMSFLASNLSQGINGVSMLHGEVSKTVLKDLYQGFLEEELEIGYVTNGVHYSTWTAPEWKEIHKKYFGEEFPANQLDFEIWNNIYQVPDNEIWQIRKALRLKLINYIKQRFADNWIKRNENPKLINDVMGKLNPNALTIGFARRFATYKRGYLLFRNLERLAGIVNNPDRPVQFIFAGKAHPADKAGQDLIKHIVEISKRPEFRGKILFVQNYDINLAKMLLQGVDVWLNTPTRPLEASGTSGEKGVMNGTLHFSVLDGWWVEGYQKDAGWALPAERTYDVQDFQDELDAETIYSILEDEVIEAYYDRNHEDIPEKWTGFIKNTIARVAPNFTTGRMIKDYQERYYNPQFQRSQFVTNNGFKMAKEMAAWKFNVSSAWKNLEVKSIEIPDGITNKMSIGKEYPIVVKVDIKNLSSEDVRLELIITENEGSETPKITDIIEFENLGCENSICTFKYNLHPNHPGSFNYGFRLLPKNRNLPHKQDFGYVKWI</sequence>
<dbReference type="PANTHER" id="PTHR42655">
    <property type="entry name" value="GLYCOGEN PHOSPHORYLASE"/>
    <property type="match status" value="1"/>
</dbReference>
<evidence type="ECO:0000256" key="1">
    <source>
        <dbReference type="ARBA" id="ARBA00001275"/>
    </source>
</evidence>
<evidence type="ECO:0000313" key="6">
    <source>
        <dbReference type="EMBL" id="QGY43573.1"/>
    </source>
</evidence>
<dbReference type="PIRSF" id="PIRSF000460">
    <property type="entry name" value="Pprylas_GlgP"/>
    <property type="match status" value="1"/>
</dbReference>
<proteinExistence type="inferred from homology"/>
<comment type="similarity">
    <text evidence="2">Belongs to the glycogen phosphorylase family.</text>
</comment>
<evidence type="ECO:0000256" key="2">
    <source>
        <dbReference type="ARBA" id="ARBA00006047"/>
    </source>
</evidence>
<reference evidence="6 7" key="1">
    <citation type="submission" date="2019-11" db="EMBL/GenBank/DDBJ databases">
        <authorList>
            <person name="Zheng R.K."/>
            <person name="Sun C.M."/>
        </authorList>
    </citation>
    <scope>NUCLEOTIDE SEQUENCE [LARGE SCALE GENOMIC DNA]</scope>
    <source>
        <strain evidence="6 7">WC007</strain>
    </source>
</reference>
<dbReference type="Pfam" id="PF11897">
    <property type="entry name" value="DUF3417"/>
    <property type="match status" value="1"/>
</dbReference>
<dbReference type="Gene3D" id="3.40.50.2000">
    <property type="entry name" value="Glycogen Phosphorylase B"/>
    <property type="match status" value="3"/>
</dbReference>
<evidence type="ECO:0000259" key="5">
    <source>
        <dbReference type="Pfam" id="PF11897"/>
    </source>
</evidence>
<evidence type="ECO:0000256" key="3">
    <source>
        <dbReference type="ARBA" id="ARBA00022533"/>
    </source>
</evidence>
<evidence type="ECO:0000313" key="7">
    <source>
        <dbReference type="Proteomes" id="UP000428260"/>
    </source>
</evidence>
<dbReference type="GO" id="GO:0008184">
    <property type="term" value="F:glycogen phosphorylase activity"/>
    <property type="evidence" value="ECO:0007669"/>
    <property type="project" value="InterPro"/>
</dbReference>
<feature type="modified residue" description="N6-(pyridoxal phosphate)lysine" evidence="4">
    <location>
        <position position="614"/>
    </location>
</feature>
<dbReference type="AlphaFoldDB" id="A0A6I6JWS2"/>
<organism evidence="6 7">
    <name type="scientific">Maribellus comscasis</name>
    <dbReference type="NCBI Taxonomy" id="2681766"/>
    <lineage>
        <taxon>Bacteria</taxon>
        <taxon>Pseudomonadati</taxon>
        <taxon>Bacteroidota</taxon>
        <taxon>Bacteroidia</taxon>
        <taxon>Marinilabiliales</taxon>
        <taxon>Prolixibacteraceae</taxon>
        <taxon>Maribellus</taxon>
    </lineage>
</organism>
<feature type="domain" description="DUF3417" evidence="5">
    <location>
        <begin position="28"/>
        <end position="129"/>
    </location>
</feature>
<dbReference type="SUPFAM" id="SSF53756">
    <property type="entry name" value="UDP-Glycosyltransferase/glycogen phosphorylase"/>
    <property type="match status" value="1"/>
</dbReference>
<evidence type="ECO:0000256" key="4">
    <source>
        <dbReference type="PIRSR" id="PIRSR000460-1"/>
    </source>
</evidence>